<name>A0A8K0S9Y3_9HYPO</name>
<evidence type="ECO:0000256" key="1">
    <source>
        <dbReference type="SAM" id="MobiDB-lite"/>
    </source>
</evidence>
<dbReference type="EMBL" id="JAGPNK010000024">
    <property type="protein sequence ID" value="KAH7304317.1"/>
    <property type="molecule type" value="Genomic_DNA"/>
</dbReference>
<keyword evidence="4" id="KW-1185">Reference proteome</keyword>
<proteinExistence type="predicted"/>
<organism evidence="3 4">
    <name type="scientific">Stachybotrys elegans</name>
    <dbReference type="NCBI Taxonomy" id="80388"/>
    <lineage>
        <taxon>Eukaryota</taxon>
        <taxon>Fungi</taxon>
        <taxon>Dikarya</taxon>
        <taxon>Ascomycota</taxon>
        <taxon>Pezizomycotina</taxon>
        <taxon>Sordariomycetes</taxon>
        <taxon>Hypocreomycetidae</taxon>
        <taxon>Hypocreales</taxon>
        <taxon>Stachybotryaceae</taxon>
        <taxon>Stachybotrys</taxon>
    </lineage>
</organism>
<feature type="compositionally biased region" description="Pro residues" evidence="1">
    <location>
        <begin position="418"/>
        <end position="438"/>
    </location>
</feature>
<keyword evidence="2" id="KW-0732">Signal</keyword>
<dbReference type="AlphaFoldDB" id="A0A8K0S9Y3"/>
<accession>A0A8K0S9Y3</accession>
<gene>
    <name evidence="3" type="ORF">B0I35DRAFT_414600</name>
</gene>
<evidence type="ECO:0000313" key="3">
    <source>
        <dbReference type="EMBL" id="KAH7304317.1"/>
    </source>
</evidence>
<dbReference type="Proteomes" id="UP000813444">
    <property type="component" value="Unassembled WGS sequence"/>
</dbReference>
<feature type="chain" id="PRO_5035444866" evidence="2">
    <location>
        <begin position="17"/>
        <end position="461"/>
    </location>
</feature>
<reference evidence="3" key="1">
    <citation type="journal article" date="2021" name="Nat. Commun.">
        <title>Genetic determinants of endophytism in the Arabidopsis root mycobiome.</title>
        <authorList>
            <person name="Mesny F."/>
            <person name="Miyauchi S."/>
            <person name="Thiergart T."/>
            <person name="Pickel B."/>
            <person name="Atanasova L."/>
            <person name="Karlsson M."/>
            <person name="Huettel B."/>
            <person name="Barry K.W."/>
            <person name="Haridas S."/>
            <person name="Chen C."/>
            <person name="Bauer D."/>
            <person name="Andreopoulos W."/>
            <person name="Pangilinan J."/>
            <person name="LaButti K."/>
            <person name="Riley R."/>
            <person name="Lipzen A."/>
            <person name="Clum A."/>
            <person name="Drula E."/>
            <person name="Henrissat B."/>
            <person name="Kohler A."/>
            <person name="Grigoriev I.V."/>
            <person name="Martin F.M."/>
            <person name="Hacquard S."/>
        </authorList>
    </citation>
    <scope>NUCLEOTIDE SEQUENCE</scope>
    <source>
        <strain evidence="3">MPI-CAGE-CH-0235</strain>
    </source>
</reference>
<sequence>MRASFITTLFAAVAAAAPTLTPDWPTADGRPGIGVEFETLFRFEDRAKKCPRRKSDLLKKSLIDNRQGRNFKFTVDTVEEEFKLAPEYILDGTKIKVGSGDAARAGKDAAADFMEWSPQVTAPMPLEALYALMKDHKLSIANNVLVGFGRFSFGTRALVPKDAFRTSPNGISRTAASDDVLAFASLVLSYAKGSLFTTSRNPENRVLDPGSSMKLTTDFMPRTDFNGLYDQVKAKIPGNLFSLMEILACYKLEPSRQDRNKLAIFFDTTFCTGTTAAPVPNGRLATIELSVPGGPTLRIKDWIDGIGAGKGFALSGNTIRESRGGKDMLSALDEAIDGSIGGLKRATEEVLGTARRVPLFEFRQLDSVFTSQWENFMQRADNAVAKLHRDFANAPRKRSMVPIPASCFPKTPATPNRPANPPSRPAAPPTRPAAPPSRPATRPGRPAAPPADPRRPGRPRA</sequence>
<evidence type="ECO:0000313" key="4">
    <source>
        <dbReference type="Proteomes" id="UP000813444"/>
    </source>
</evidence>
<feature type="signal peptide" evidence="2">
    <location>
        <begin position="1"/>
        <end position="16"/>
    </location>
</feature>
<dbReference type="OrthoDB" id="1896086at2759"/>
<evidence type="ECO:0000256" key="2">
    <source>
        <dbReference type="SAM" id="SignalP"/>
    </source>
</evidence>
<protein>
    <submittedName>
        <fullName evidence="3">Uncharacterized protein</fullName>
    </submittedName>
</protein>
<comment type="caution">
    <text evidence="3">The sequence shown here is derived from an EMBL/GenBank/DDBJ whole genome shotgun (WGS) entry which is preliminary data.</text>
</comment>
<feature type="region of interest" description="Disordered" evidence="1">
    <location>
        <begin position="401"/>
        <end position="461"/>
    </location>
</feature>